<comment type="catalytic activity">
    <reaction evidence="11">
        <text>N-succinyl-(2S,6S)-2,6-diaminopimelate + H2O = (2S,6S)-2,6-diaminopimelate + succinate</text>
        <dbReference type="Rhea" id="RHEA:22608"/>
        <dbReference type="ChEBI" id="CHEBI:15377"/>
        <dbReference type="ChEBI" id="CHEBI:30031"/>
        <dbReference type="ChEBI" id="CHEBI:57609"/>
        <dbReference type="ChEBI" id="CHEBI:58087"/>
        <dbReference type="EC" id="3.5.1.18"/>
    </reaction>
</comment>
<sequence>MKESFTLSETVIPILQQLIRIRTSQPSGDERDAAIYISSLFPEDRVEKRIISHGNNRASLIVTIPGMDRSRGVAILGHLDTIPVGDAKEWTHSPFGAEIVDGLIYGRGSADMKGGLASIIFAALSLLQEESKPAVDILFCFTADEEDGGTGALSLVGGGFLDKVEEIIIVKPTNGKIGLAERGAIWLRVKTEGKSAHAAMADAQINALFAFNKIAETIKALFSNEKKHDLLGYTTCLVTSLHAISDQCNVVPHYVEGTLDIRTLPSVDHDWLCREMNECASCVESECRDVRVFLEVIQNRQPVGMDEGAPLVQSLKNIYRDLNIPWKTTGLNYFTDASILIPSLGVPFVMFGPGDELFFHQPDEYVRIDSVIRMGEVLALYAKTRQ</sequence>
<dbReference type="HOGENOM" id="CLU_021802_2_2_0"/>
<comment type="cofactor">
    <cofactor evidence="1">
        <name>Co(2+)</name>
        <dbReference type="ChEBI" id="CHEBI:48828"/>
    </cofactor>
</comment>
<evidence type="ECO:0000256" key="3">
    <source>
        <dbReference type="ARBA" id="ARBA00005130"/>
    </source>
</evidence>
<dbReference type="EC" id="3.5.1.18" evidence="5"/>
<dbReference type="AlphaFoldDB" id="D5EGH8"/>
<evidence type="ECO:0000313" key="14">
    <source>
        <dbReference type="Proteomes" id="UP000002366"/>
    </source>
</evidence>
<dbReference type="EMBL" id="CP001997">
    <property type="protein sequence ID" value="ADE57660.1"/>
    <property type="molecule type" value="Genomic_DNA"/>
</dbReference>
<dbReference type="InterPro" id="IPR002933">
    <property type="entry name" value="Peptidase_M20"/>
</dbReference>
<evidence type="ECO:0000256" key="5">
    <source>
        <dbReference type="ARBA" id="ARBA00011921"/>
    </source>
</evidence>
<reference evidence="13 14" key="1">
    <citation type="journal article" date="2010" name="Stand. Genomic Sci.">
        <title>Complete genome sequence of Aminobacterium colombiense type strain (ALA-1).</title>
        <authorList>
            <person name="Chertkov O."/>
            <person name="Sikorski J."/>
            <person name="Brambilla E."/>
            <person name="Lapidus A."/>
            <person name="Copeland A."/>
            <person name="Glavina Del Rio T."/>
            <person name="Nolan M."/>
            <person name="Lucas S."/>
            <person name="Tice H."/>
            <person name="Cheng J.F."/>
            <person name="Han C."/>
            <person name="Detter J.C."/>
            <person name="Bruce D."/>
            <person name="Tapia R."/>
            <person name="Goodwin L."/>
            <person name="Pitluck S."/>
            <person name="Liolios K."/>
            <person name="Ivanova N."/>
            <person name="Mavromatis K."/>
            <person name="Ovchinnikova G."/>
            <person name="Pati A."/>
            <person name="Chen A."/>
            <person name="Palaniappan K."/>
            <person name="Land M."/>
            <person name="Hauser L."/>
            <person name="Chang Y.J."/>
            <person name="Jeffries C.D."/>
            <person name="Spring S."/>
            <person name="Rohde M."/>
            <person name="Goker M."/>
            <person name="Bristow J."/>
            <person name="Eisen J.A."/>
            <person name="Markowitz V."/>
            <person name="Hugenholtz P."/>
            <person name="Kyrpides N.C."/>
            <person name="Klenk H.P."/>
        </authorList>
    </citation>
    <scope>NUCLEOTIDE SEQUENCE [LARGE SCALE GENOMIC DNA]</scope>
    <source>
        <strain evidence="14">DSM 12261 / ALA-1</strain>
    </source>
</reference>
<evidence type="ECO:0000256" key="7">
    <source>
        <dbReference type="ARBA" id="ARBA00022723"/>
    </source>
</evidence>
<evidence type="ECO:0000256" key="2">
    <source>
        <dbReference type="ARBA" id="ARBA00001947"/>
    </source>
</evidence>
<feature type="domain" description="Peptidase M20 dimerisation" evidence="12">
    <location>
        <begin position="180"/>
        <end position="280"/>
    </location>
</feature>
<keyword evidence="10" id="KW-0170">Cobalt</keyword>
<dbReference type="PANTHER" id="PTHR43808:SF32">
    <property type="entry name" value="ARGE_DAPE-RELATED DEACYLASE"/>
    <property type="match status" value="1"/>
</dbReference>
<evidence type="ECO:0000256" key="4">
    <source>
        <dbReference type="ARBA" id="ARBA00006247"/>
    </source>
</evidence>
<dbReference type="GO" id="GO:0046872">
    <property type="term" value="F:metal ion binding"/>
    <property type="evidence" value="ECO:0007669"/>
    <property type="project" value="UniProtKB-KW"/>
</dbReference>
<dbReference type="GO" id="GO:0009014">
    <property type="term" value="F:succinyl-diaminopimelate desuccinylase activity"/>
    <property type="evidence" value="ECO:0007669"/>
    <property type="project" value="UniProtKB-EC"/>
</dbReference>
<dbReference type="SUPFAM" id="SSF53187">
    <property type="entry name" value="Zn-dependent exopeptidases"/>
    <property type="match status" value="1"/>
</dbReference>
<accession>D5EGH8</accession>
<evidence type="ECO:0000256" key="8">
    <source>
        <dbReference type="ARBA" id="ARBA00022801"/>
    </source>
</evidence>
<name>D5EGH8_AMICL</name>
<evidence type="ECO:0000256" key="10">
    <source>
        <dbReference type="ARBA" id="ARBA00023285"/>
    </source>
</evidence>
<comment type="cofactor">
    <cofactor evidence="2">
        <name>Zn(2+)</name>
        <dbReference type="ChEBI" id="CHEBI:29105"/>
    </cofactor>
</comment>
<dbReference type="CDD" id="cd08659">
    <property type="entry name" value="M20_ArgE_DapE-like"/>
    <property type="match status" value="1"/>
</dbReference>
<proteinExistence type="inferred from homology"/>
<evidence type="ECO:0000259" key="12">
    <source>
        <dbReference type="Pfam" id="PF07687"/>
    </source>
</evidence>
<keyword evidence="9" id="KW-0862">Zinc</keyword>
<evidence type="ECO:0000256" key="6">
    <source>
        <dbReference type="ARBA" id="ARBA00016853"/>
    </source>
</evidence>
<dbReference type="GO" id="GO:0009089">
    <property type="term" value="P:lysine biosynthetic process via diaminopimelate"/>
    <property type="evidence" value="ECO:0007669"/>
    <property type="project" value="UniProtKB-UniPathway"/>
</dbReference>
<dbReference type="KEGG" id="aco:Amico_1543"/>
<dbReference type="InterPro" id="IPR011650">
    <property type="entry name" value="Peptidase_M20_dimer"/>
</dbReference>
<dbReference type="Pfam" id="PF07687">
    <property type="entry name" value="M20_dimer"/>
    <property type="match status" value="1"/>
</dbReference>
<comment type="pathway">
    <text evidence="3">Amino-acid biosynthesis; L-lysine biosynthesis via DAP pathway; LL-2,6-diaminopimelate from (S)-tetrahydrodipicolinate (succinylase route): step 3/3.</text>
</comment>
<comment type="similarity">
    <text evidence="4">Belongs to the peptidase M20A family.</text>
</comment>
<dbReference type="PROSITE" id="PS00759">
    <property type="entry name" value="ARGE_DAPE_CPG2_2"/>
    <property type="match status" value="1"/>
</dbReference>
<keyword evidence="7" id="KW-0479">Metal-binding</keyword>
<dbReference type="NCBIfam" id="TIGR01910">
    <property type="entry name" value="DapE-ArgE"/>
    <property type="match status" value="1"/>
</dbReference>
<dbReference type="InterPro" id="IPR010182">
    <property type="entry name" value="ArgE/DapE"/>
</dbReference>
<dbReference type="SUPFAM" id="SSF55031">
    <property type="entry name" value="Bacterial exopeptidase dimerisation domain"/>
    <property type="match status" value="1"/>
</dbReference>
<dbReference type="eggNOG" id="COG0624">
    <property type="taxonomic scope" value="Bacteria"/>
</dbReference>
<evidence type="ECO:0000256" key="9">
    <source>
        <dbReference type="ARBA" id="ARBA00022833"/>
    </source>
</evidence>
<dbReference type="Gene3D" id="3.40.630.10">
    <property type="entry name" value="Zn peptidases"/>
    <property type="match status" value="2"/>
</dbReference>
<dbReference type="PANTHER" id="PTHR43808">
    <property type="entry name" value="ACETYLORNITHINE DEACETYLASE"/>
    <property type="match status" value="1"/>
</dbReference>
<dbReference type="Gene3D" id="3.30.70.360">
    <property type="match status" value="1"/>
</dbReference>
<dbReference type="InterPro" id="IPR036264">
    <property type="entry name" value="Bact_exopeptidase_dim_dom"/>
</dbReference>
<gene>
    <name evidence="13" type="ordered locus">Amico_1543</name>
</gene>
<evidence type="ECO:0000256" key="1">
    <source>
        <dbReference type="ARBA" id="ARBA00001941"/>
    </source>
</evidence>
<dbReference type="UniPathway" id="UPA00034">
    <property type="reaction ID" value="UER00021"/>
</dbReference>
<organism evidence="13 14">
    <name type="scientific">Aminobacterium colombiense (strain DSM 12261 / ALA-1)</name>
    <dbReference type="NCBI Taxonomy" id="572547"/>
    <lineage>
        <taxon>Bacteria</taxon>
        <taxon>Thermotogati</taxon>
        <taxon>Synergistota</taxon>
        <taxon>Synergistia</taxon>
        <taxon>Synergistales</taxon>
        <taxon>Aminobacteriaceae</taxon>
        <taxon>Aminobacterium</taxon>
    </lineage>
</organism>
<keyword evidence="14" id="KW-1185">Reference proteome</keyword>
<protein>
    <recommendedName>
        <fullName evidence="6">Probable succinyl-diaminopimelate desuccinylase</fullName>
        <ecNumber evidence="5">3.5.1.18</ecNumber>
    </recommendedName>
</protein>
<evidence type="ECO:0000313" key="13">
    <source>
        <dbReference type="EMBL" id="ADE57660.1"/>
    </source>
</evidence>
<dbReference type="STRING" id="572547.Amico_1543"/>
<dbReference type="InterPro" id="IPR001261">
    <property type="entry name" value="ArgE/DapE_CS"/>
</dbReference>
<evidence type="ECO:0000256" key="11">
    <source>
        <dbReference type="ARBA" id="ARBA00051301"/>
    </source>
</evidence>
<dbReference type="Proteomes" id="UP000002366">
    <property type="component" value="Chromosome"/>
</dbReference>
<keyword evidence="8" id="KW-0378">Hydrolase</keyword>
<dbReference type="InterPro" id="IPR050072">
    <property type="entry name" value="Peptidase_M20A"/>
</dbReference>
<dbReference type="RefSeq" id="WP_013048923.1">
    <property type="nucleotide sequence ID" value="NC_014011.1"/>
</dbReference>
<dbReference type="Pfam" id="PF01546">
    <property type="entry name" value="Peptidase_M20"/>
    <property type="match status" value="1"/>
</dbReference>